<feature type="region of interest" description="Disordered" evidence="1">
    <location>
        <begin position="1"/>
        <end position="96"/>
    </location>
</feature>
<feature type="compositionally biased region" description="Low complexity" evidence="1">
    <location>
        <begin position="85"/>
        <end position="96"/>
    </location>
</feature>
<keyword evidence="2" id="KW-0282">Flagellum</keyword>
<keyword evidence="2" id="KW-0966">Cell projection</keyword>
<dbReference type="EMBL" id="CADCUY010000488">
    <property type="protein sequence ID" value="CAA9427660.1"/>
    <property type="molecule type" value="Genomic_DNA"/>
</dbReference>
<accession>A0A6J4PWK9</accession>
<keyword evidence="2" id="KW-0969">Cilium</keyword>
<reference evidence="2" key="1">
    <citation type="submission" date="2020-02" db="EMBL/GenBank/DDBJ databases">
        <authorList>
            <person name="Meier V. D."/>
        </authorList>
    </citation>
    <scope>NUCLEOTIDE SEQUENCE</scope>
    <source>
        <strain evidence="2">AVDCRST_MAG35</strain>
    </source>
</reference>
<proteinExistence type="predicted"/>
<feature type="compositionally biased region" description="Low complexity" evidence="1">
    <location>
        <begin position="41"/>
        <end position="58"/>
    </location>
</feature>
<organism evidence="2">
    <name type="scientific">uncultured Quadrisphaera sp</name>
    <dbReference type="NCBI Taxonomy" id="904978"/>
    <lineage>
        <taxon>Bacteria</taxon>
        <taxon>Bacillati</taxon>
        <taxon>Actinomycetota</taxon>
        <taxon>Actinomycetes</taxon>
        <taxon>Kineosporiales</taxon>
        <taxon>Kineosporiaceae</taxon>
        <taxon>Quadrisphaera</taxon>
        <taxon>environmental samples</taxon>
    </lineage>
</organism>
<evidence type="ECO:0000313" key="2">
    <source>
        <dbReference type="EMBL" id="CAA9427660.1"/>
    </source>
</evidence>
<gene>
    <name evidence="2" type="ORF">AVDCRST_MAG35-2394</name>
</gene>
<sequence>EPERLPRLRRPRDRPADHARRRQAQRPGAGDRARHRLRDLPVPVGHPDPGGHPQLRAQGPRRGRGPAGVRALDAADPRRLHQRPLRAAAGPALGGL</sequence>
<evidence type="ECO:0000256" key="1">
    <source>
        <dbReference type="SAM" id="MobiDB-lite"/>
    </source>
</evidence>
<dbReference type="AlphaFoldDB" id="A0A6J4PWK9"/>
<protein>
    <submittedName>
        <fullName evidence="2">Flagellar biosynthesis protein FliQ</fullName>
    </submittedName>
</protein>
<feature type="non-terminal residue" evidence="2">
    <location>
        <position position="1"/>
    </location>
</feature>
<name>A0A6J4PWK9_9ACTN</name>
<feature type="non-terminal residue" evidence="2">
    <location>
        <position position="96"/>
    </location>
</feature>